<evidence type="ECO:0000256" key="3">
    <source>
        <dbReference type="ARBA" id="ARBA00022729"/>
    </source>
</evidence>
<evidence type="ECO:0000256" key="2">
    <source>
        <dbReference type="ARBA" id="ARBA00022448"/>
    </source>
</evidence>
<feature type="signal peptide" evidence="5">
    <location>
        <begin position="1"/>
        <end position="41"/>
    </location>
</feature>
<dbReference type="CDD" id="cd06348">
    <property type="entry name" value="PBP1_ABC_HAAT-like"/>
    <property type="match status" value="1"/>
</dbReference>
<evidence type="ECO:0000313" key="7">
    <source>
        <dbReference type="EMBL" id="MFC3266750.1"/>
    </source>
</evidence>
<evidence type="ECO:0000256" key="5">
    <source>
        <dbReference type="SAM" id="SignalP"/>
    </source>
</evidence>
<organism evidence="7 8">
    <name type="scientific">Camelimonas abortus</name>
    <dbReference type="NCBI Taxonomy" id="1017184"/>
    <lineage>
        <taxon>Bacteria</taxon>
        <taxon>Pseudomonadati</taxon>
        <taxon>Pseudomonadota</taxon>
        <taxon>Alphaproteobacteria</taxon>
        <taxon>Hyphomicrobiales</taxon>
        <taxon>Chelatococcaceae</taxon>
        <taxon>Camelimonas</taxon>
    </lineage>
</organism>
<dbReference type="InterPro" id="IPR051010">
    <property type="entry name" value="BCAA_transport"/>
</dbReference>
<dbReference type="Pfam" id="PF13458">
    <property type="entry name" value="Peripla_BP_6"/>
    <property type="match status" value="1"/>
</dbReference>
<dbReference type="PROSITE" id="PS51318">
    <property type="entry name" value="TAT"/>
    <property type="match status" value="1"/>
</dbReference>
<name>A0ABV7LGE6_9HYPH</name>
<feature type="domain" description="Leucine-binding protein" evidence="6">
    <location>
        <begin position="45"/>
        <end position="376"/>
    </location>
</feature>
<dbReference type="InterPro" id="IPR006311">
    <property type="entry name" value="TAT_signal"/>
</dbReference>
<evidence type="ECO:0000259" key="6">
    <source>
        <dbReference type="Pfam" id="PF13458"/>
    </source>
</evidence>
<dbReference type="InterPro" id="IPR000709">
    <property type="entry name" value="Leu_Ile_Val-bd"/>
</dbReference>
<dbReference type="EMBL" id="JBHRUV010000052">
    <property type="protein sequence ID" value="MFC3266750.1"/>
    <property type="molecule type" value="Genomic_DNA"/>
</dbReference>
<dbReference type="InterPro" id="IPR028081">
    <property type="entry name" value="Leu-bd"/>
</dbReference>
<evidence type="ECO:0000256" key="4">
    <source>
        <dbReference type="ARBA" id="ARBA00022970"/>
    </source>
</evidence>
<gene>
    <name evidence="7" type="ORF">ACFOEX_10340</name>
</gene>
<dbReference type="Gene3D" id="3.40.50.2300">
    <property type="match status" value="2"/>
</dbReference>
<dbReference type="PANTHER" id="PTHR30483">
    <property type="entry name" value="LEUCINE-SPECIFIC-BINDING PROTEIN"/>
    <property type="match status" value="1"/>
</dbReference>
<evidence type="ECO:0000256" key="1">
    <source>
        <dbReference type="ARBA" id="ARBA00010062"/>
    </source>
</evidence>
<comment type="caution">
    <text evidence="7">The sequence shown here is derived from an EMBL/GenBank/DDBJ whole genome shotgun (WGS) entry which is preliminary data.</text>
</comment>
<dbReference type="RefSeq" id="WP_376828982.1">
    <property type="nucleotide sequence ID" value="NZ_JBHLWR010000004.1"/>
</dbReference>
<sequence>MTHVHDRLHLPVSRRILARWLGALAGALLAGAALTAAPAMAETVVKIGIVQATSGGSAALYGTMQKNGALLAIDEINASGVLGDIRLVGLHEDDAGDRGQSVNIFQRMINKDRVAVILGPTLANSAFAADPLAQRAKVPVIASSNTAPGITAIGTYIFRTSPPENVVFPGVLKWAREKHGVRTAAQIYGIDDMLMKTAYAVQKQALETAGIRIVATETFQKGDVDYSAQLTKIRAASPDAIVIGGLAEETANIVRQARQLGIPPGTVIMGANAAISSKLAELAGKAADGFLVGSGWFIGYDDPVNRRFVEAYKARYNSLPDNFAAQAYTAVYAFADALKRAGGAGDSEKLRDAIASVRDLPSPSGPFSFDRDREPVITPKVLTMRDGRFVLAGSE</sequence>
<keyword evidence="2" id="KW-0813">Transport</keyword>
<reference evidence="8" key="1">
    <citation type="journal article" date="2019" name="Int. J. Syst. Evol. Microbiol.">
        <title>The Global Catalogue of Microorganisms (GCM) 10K type strain sequencing project: providing services to taxonomists for standard genome sequencing and annotation.</title>
        <authorList>
            <consortium name="The Broad Institute Genomics Platform"/>
            <consortium name="The Broad Institute Genome Sequencing Center for Infectious Disease"/>
            <person name="Wu L."/>
            <person name="Ma J."/>
        </authorList>
    </citation>
    <scope>NUCLEOTIDE SEQUENCE [LARGE SCALE GENOMIC DNA]</scope>
    <source>
        <strain evidence="8">CCM 7941</strain>
    </source>
</reference>
<keyword evidence="8" id="KW-1185">Reference proteome</keyword>
<dbReference type="PRINTS" id="PR00337">
    <property type="entry name" value="LEUILEVALBP"/>
</dbReference>
<keyword evidence="4" id="KW-0029">Amino-acid transport</keyword>
<feature type="chain" id="PRO_5047460019" evidence="5">
    <location>
        <begin position="42"/>
        <end position="395"/>
    </location>
</feature>
<dbReference type="SUPFAM" id="SSF53822">
    <property type="entry name" value="Periplasmic binding protein-like I"/>
    <property type="match status" value="1"/>
</dbReference>
<dbReference type="InterPro" id="IPR028082">
    <property type="entry name" value="Peripla_BP_I"/>
</dbReference>
<accession>A0ABV7LGE6</accession>
<dbReference type="PANTHER" id="PTHR30483:SF6">
    <property type="entry name" value="PERIPLASMIC BINDING PROTEIN OF ABC TRANSPORTER FOR NATURAL AMINO ACIDS"/>
    <property type="match status" value="1"/>
</dbReference>
<proteinExistence type="inferred from homology"/>
<comment type="similarity">
    <text evidence="1">Belongs to the leucine-binding protein family.</text>
</comment>
<keyword evidence="3 5" id="KW-0732">Signal</keyword>
<evidence type="ECO:0000313" key="8">
    <source>
        <dbReference type="Proteomes" id="UP001595536"/>
    </source>
</evidence>
<protein>
    <submittedName>
        <fullName evidence="7">ABC transporter substrate-binding protein</fullName>
    </submittedName>
</protein>
<dbReference type="Proteomes" id="UP001595536">
    <property type="component" value="Unassembled WGS sequence"/>
</dbReference>